<keyword evidence="8" id="KW-1015">Disulfide bond</keyword>
<dbReference type="PROSITE" id="PS00108">
    <property type="entry name" value="PROTEIN_KINASE_ST"/>
    <property type="match status" value="1"/>
</dbReference>
<evidence type="ECO:0000256" key="10">
    <source>
        <dbReference type="PROSITE-ProRule" id="PRU10141"/>
    </source>
</evidence>
<dbReference type="SMART" id="SM00181">
    <property type="entry name" value="EGF"/>
    <property type="match status" value="2"/>
</dbReference>
<dbReference type="FunFam" id="2.10.25.10:FF:000704">
    <property type="entry name" value="Os12g0614800 protein"/>
    <property type="match status" value="1"/>
</dbReference>
<protein>
    <recommendedName>
        <fullName evidence="12">Protein kinase domain-containing protein</fullName>
    </recommendedName>
</protein>
<evidence type="ECO:0000256" key="2">
    <source>
        <dbReference type="ARBA" id="ARBA00022527"/>
    </source>
</evidence>
<evidence type="ECO:0000256" key="4">
    <source>
        <dbReference type="ARBA" id="ARBA00022729"/>
    </source>
</evidence>
<comment type="caution">
    <text evidence="13">The sequence shown here is derived from an EMBL/GenBank/DDBJ whole genome shotgun (WGS) entry which is preliminary data.</text>
</comment>
<dbReference type="PANTHER" id="PTHR27005:SF165">
    <property type="entry name" value="OS03G0642600 PROTEIN"/>
    <property type="match status" value="1"/>
</dbReference>
<evidence type="ECO:0000259" key="12">
    <source>
        <dbReference type="PROSITE" id="PS50011"/>
    </source>
</evidence>
<sequence>MEETSFILMLTTILATTMFSTSSRPPTSLPGCPDKCGNVSIPYPFGIGDGCAATKLNRNFTITCNDTFQPPRPMVGDPSMPTEVIDISLERGEMRVYGPVSYTCFTSDTRPDNYTGGFSLEATPFIPSTTRNRFMAIGCGTMGIIGGYLRSNPELFLAGCYSYCQAINSTSDGAPCIGKGCCETTISPNLTDFAAILVFNHSSVWKFNPCFYAMLVEVGWYSFKQQDLVAHLGFINNRAKRGVPVVNDWAIRNGSCPKDGEKVPKDYACVSSNSYCVSASNGLGYICNCSEGYEGNPYLPKGCQDIDECKLRKEDPKYKELYPCKNGVCRNIPGGYICKCGIGKISDGTNSGCRSVLTQAEQVVIGLSVCAVVVMASACFLAMKLQRRKHRKEKDAYFKQNGGLKLYDEMRSRQVDTIRILTEKEIKKATDNYRADRVLGCGGHGMVYRGTLDDDKEVAIKKSKVIDDDYREEFVKEIIILSQINHRNIVRLLGCCLDVDVPMLVYEFVSNGTLSEFLHGNDCRTPIPLDLRLNIATQSAEALAYIHSSTSRTILHGDVKSLNILLDDEYNAKVADFGASALKSMDGNDFIILIQGTLSYLDPETFVTHHLTDKSDVYSFGVVLLEIMTRKKALYDDNFNERKTLSHIFPLMFHQNKLRDMLDNEIIDNGDVMIVLQKLAELAMHCLNPRGDERPTMKEVAERLQMLKRIQMQLVTKTNPMTTRAHCPSGESTPIPWNEMKYQSKDTVKLVLDVDLAR</sequence>
<keyword evidence="14" id="KW-1185">Reference proteome</keyword>
<evidence type="ECO:0000256" key="6">
    <source>
        <dbReference type="ARBA" id="ARBA00022777"/>
    </source>
</evidence>
<name>A0A8J5R1X5_ZIZPA</name>
<evidence type="ECO:0000256" key="11">
    <source>
        <dbReference type="SAM" id="SignalP"/>
    </source>
</evidence>
<proteinExistence type="predicted"/>
<dbReference type="GO" id="GO:0005886">
    <property type="term" value="C:plasma membrane"/>
    <property type="evidence" value="ECO:0007669"/>
    <property type="project" value="TreeGrafter"/>
</dbReference>
<dbReference type="InterPro" id="IPR000719">
    <property type="entry name" value="Prot_kinase_dom"/>
</dbReference>
<dbReference type="InterPro" id="IPR017441">
    <property type="entry name" value="Protein_kinase_ATP_BS"/>
</dbReference>
<evidence type="ECO:0000256" key="3">
    <source>
        <dbReference type="ARBA" id="ARBA00022679"/>
    </source>
</evidence>
<dbReference type="SMART" id="SM00179">
    <property type="entry name" value="EGF_CA"/>
    <property type="match status" value="1"/>
</dbReference>
<evidence type="ECO:0000256" key="8">
    <source>
        <dbReference type="ARBA" id="ARBA00023157"/>
    </source>
</evidence>
<dbReference type="Pfam" id="PF13947">
    <property type="entry name" value="GUB_WAK_bind"/>
    <property type="match status" value="1"/>
</dbReference>
<dbReference type="CDD" id="cd00054">
    <property type="entry name" value="EGF_CA"/>
    <property type="match status" value="1"/>
</dbReference>
<dbReference type="FunFam" id="3.30.200.20:FF:000708">
    <property type="entry name" value="Protein kinase superfamily protein"/>
    <property type="match status" value="1"/>
</dbReference>
<dbReference type="AlphaFoldDB" id="A0A8J5R1X5"/>
<keyword evidence="3" id="KW-0808">Transferase</keyword>
<dbReference type="PROSITE" id="PS50011">
    <property type="entry name" value="PROTEIN_KINASE_DOM"/>
    <property type="match status" value="1"/>
</dbReference>
<evidence type="ECO:0000256" key="5">
    <source>
        <dbReference type="ARBA" id="ARBA00022741"/>
    </source>
</evidence>
<evidence type="ECO:0000313" key="13">
    <source>
        <dbReference type="EMBL" id="KAG8049265.1"/>
    </source>
</evidence>
<dbReference type="GO" id="GO:0004674">
    <property type="term" value="F:protein serine/threonine kinase activity"/>
    <property type="evidence" value="ECO:0007669"/>
    <property type="project" value="UniProtKB-KW"/>
</dbReference>
<evidence type="ECO:0000256" key="1">
    <source>
        <dbReference type="ARBA" id="ARBA00004479"/>
    </source>
</evidence>
<feature type="domain" description="Protein kinase" evidence="12">
    <location>
        <begin position="433"/>
        <end position="707"/>
    </location>
</feature>
<dbReference type="InterPro" id="IPR045274">
    <property type="entry name" value="WAK-like"/>
</dbReference>
<keyword evidence="4 11" id="KW-0732">Signal</keyword>
<dbReference type="OrthoDB" id="593082at2759"/>
<reference evidence="13" key="2">
    <citation type="submission" date="2021-02" db="EMBL/GenBank/DDBJ databases">
        <authorList>
            <person name="Kimball J.A."/>
            <person name="Haas M.W."/>
            <person name="Macchietto M."/>
            <person name="Kono T."/>
            <person name="Duquette J."/>
            <person name="Shao M."/>
        </authorList>
    </citation>
    <scope>NUCLEOTIDE SEQUENCE</scope>
    <source>
        <tissue evidence="13">Fresh leaf tissue</tissue>
    </source>
</reference>
<reference evidence="13" key="1">
    <citation type="journal article" date="2021" name="bioRxiv">
        <title>Whole Genome Assembly and Annotation of Northern Wild Rice, Zizania palustris L., Supports a Whole Genome Duplication in the Zizania Genus.</title>
        <authorList>
            <person name="Haas M."/>
            <person name="Kono T."/>
            <person name="Macchietto M."/>
            <person name="Millas R."/>
            <person name="McGilp L."/>
            <person name="Shao M."/>
            <person name="Duquette J."/>
            <person name="Hirsch C.N."/>
            <person name="Kimball J."/>
        </authorList>
    </citation>
    <scope>NUCLEOTIDE SEQUENCE</scope>
    <source>
        <tissue evidence="13">Fresh leaf tissue</tissue>
    </source>
</reference>
<dbReference type="GO" id="GO:0005509">
    <property type="term" value="F:calcium ion binding"/>
    <property type="evidence" value="ECO:0007669"/>
    <property type="project" value="InterPro"/>
</dbReference>
<dbReference type="Pfam" id="PF07714">
    <property type="entry name" value="PK_Tyr_Ser-Thr"/>
    <property type="match status" value="1"/>
</dbReference>
<dbReference type="PANTHER" id="PTHR27005">
    <property type="entry name" value="WALL-ASSOCIATED RECEPTOR KINASE-LIKE 21"/>
    <property type="match status" value="1"/>
</dbReference>
<dbReference type="PROSITE" id="PS01187">
    <property type="entry name" value="EGF_CA"/>
    <property type="match status" value="1"/>
</dbReference>
<dbReference type="InterPro" id="IPR000742">
    <property type="entry name" value="EGF"/>
</dbReference>
<dbReference type="FunFam" id="1.10.510.10:FF:000084">
    <property type="entry name" value="Wall-associated receptor kinase 2"/>
    <property type="match status" value="1"/>
</dbReference>
<dbReference type="PROSITE" id="PS00107">
    <property type="entry name" value="PROTEIN_KINASE_ATP"/>
    <property type="match status" value="1"/>
</dbReference>
<dbReference type="Proteomes" id="UP000729402">
    <property type="component" value="Unassembled WGS sequence"/>
</dbReference>
<keyword evidence="9" id="KW-0325">Glycoprotein</keyword>
<keyword evidence="2" id="KW-0723">Serine/threonine-protein kinase</keyword>
<organism evidence="13 14">
    <name type="scientific">Zizania palustris</name>
    <name type="common">Northern wild rice</name>
    <dbReference type="NCBI Taxonomy" id="103762"/>
    <lineage>
        <taxon>Eukaryota</taxon>
        <taxon>Viridiplantae</taxon>
        <taxon>Streptophyta</taxon>
        <taxon>Embryophyta</taxon>
        <taxon>Tracheophyta</taxon>
        <taxon>Spermatophyta</taxon>
        <taxon>Magnoliopsida</taxon>
        <taxon>Liliopsida</taxon>
        <taxon>Poales</taxon>
        <taxon>Poaceae</taxon>
        <taxon>BOP clade</taxon>
        <taxon>Oryzoideae</taxon>
        <taxon>Oryzeae</taxon>
        <taxon>Zizaniinae</taxon>
        <taxon>Zizania</taxon>
    </lineage>
</organism>
<keyword evidence="7 10" id="KW-0067">ATP-binding</keyword>
<dbReference type="InterPro" id="IPR001245">
    <property type="entry name" value="Ser-Thr/Tyr_kinase_cat_dom"/>
</dbReference>
<dbReference type="EMBL" id="JAAALK010000289">
    <property type="protein sequence ID" value="KAG8049265.1"/>
    <property type="molecule type" value="Genomic_DNA"/>
</dbReference>
<dbReference type="SMART" id="SM00220">
    <property type="entry name" value="S_TKc"/>
    <property type="match status" value="1"/>
</dbReference>
<dbReference type="InterPro" id="IPR018097">
    <property type="entry name" value="EGF_Ca-bd_CS"/>
</dbReference>
<dbReference type="GO" id="GO:0005524">
    <property type="term" value="F:ATP binding"/>
    <property type="evidence" value="ECO:0007669"/>
    <property type="project" value="UniProtKB-UniRule"/>
</dbReference>
<dbReference type="GO" id="GO:0030247">
    <property type="term" value="F:polysaccharide binding"/>
    <property type="evidence" value="ECO:0007669"/>
    <property type="project" value="InterPro"/>
</dbReference>
<feature type="chain" id="PRO_5035249701" description="Protein kinase domain-containing protein" evidence="11">
    <location>
        <begin position="24"/>
        <end position="758"/>
    </location>
</feature>
<gene>
    <name evidence="13" type="ORF">GUJ93_ZPchr0009g581</name>
</gene>
<evidence type="ECO:0000256" key="7">
    <source>
        <dbReference type="ARBA" id="ARBA00022840"/>
    </source>
</evidence>
<keyword evidence="5 10" id="KW-0547">Nucleotide-binding</keyword>
<keyword evidence="6" id="KW-0418">Kinase</keyword>
<dbReference type="InterPro" id="IPR025287">
    <property type="entry name" value="WAK_GUB"/>
</dbReference>
<evidence type="ECO:0000256" key="9">
    <source>
        <dbReference type="ARBA" id="ARBA00023180"/>
    </source>
</evidence>
<comment type="subcellular location">
    <subcellularLocation>
        <location evidence="1">Membrane</location>
        <topology evidence="1">Single-pass type I membrane protein</topology>
    </subcellularLocation>
</comment>
<dbReference type="GO" id="GO:0007166">
    <property type="term" value="P:cell surface receptor signaling pathway"/>
    <property type="evidence" value="ECO:0007669"/>
    <property type="project" value="InterPro"/>
</dbReference>
<feature type="binding site" evidence="10">
    <location>
        <position position="462"/>
    </location>
    <ligand>
        <name>ATP</name>
        <dbReference type="ChEBI" id="CHEBI:30616"/>
    </ligand>
</feature>
<dbReference type="InterPro" id="IPR001881">
    <property type="entry name" value="EGF-like_Ca-bd_dom"/>
</dbReference>
<feature type="signal peptide" evidence="11">
    <location>
        <begin position="1"/>
        <end position="23"/>
    </location>
</feature>
<accession>A0A8J5R1X5</accession>
<dbReference type="InterPro" id="IPR008271">
    <property type="entry name" value="Ser/Thr_kinase_AS"/>
</dbReference>
<evidence type="ECO:0000313" key="14">
    <source>
        <dbReference type="Proteomes" id="UP000729402"/>
    </source>
</evidence>